<protein>
    <submittedName>
        <fullName evidence="5">Uncharacterized protein</fullName>
    </submittedName>
</protein>
<feature type="compositionally biased region" description="Polar residues" evidence="2">
    <location>
        <begin position="779"/>
        <end position="796"/>
    </location>
</feature>
<feature type="compositionally biased region" description="Polar residues" evidence="2">
    <location>
        <begin position="360"/>
        <end position="370"/>
    </location>
</feature>
<dbReference type="InterPro" id="IPR051937">
    <property type="entry name" value="R3H_domain_containing"/>
</dbReference>
<dbReference type="InterPro" id="IPR001374">
    <property type="entry name" value="R3H_dom"/>
</dbReference>
<feature type="region of interest" description="Disordered" evidence="2">
    <location>
        <begin position="722"/>
        <end position="797"/>
    </location>
</feature>
<feature type="compositionally biased region" description="Pro residues" evidence="2">
    <location>
        <begin position="521"/>
        <end position="532"/>
    </location>
</feature>
<feature type="compositionally biased region" description="Polar residues" evidence="2">
    <location>
        <begin position="380"/>
        <end position="393"/>
    </location>
</feature>
<evidence type="ECO:0000259" key="4">
    <source>
        <dbReference type="PROSITE" id="PS51673"/>
    </source>
</evidence>
<feature type="compositionally biased region" description="Polar residues" evidence="2">
    <location>
        <begin position="581"/>
        <end position="590"/>
    </location>
</feature>
<evidence type="ECO:0000256" key="1">
    <source>
        <dbReference type="ARBA" id="ARBA00022553"/>
    </source>
</evidence>
<organism evidence="5 6">
    <name type="scientific">Entomortierella chlamydospora</name>
    <dbReference type="NCBI Taxonomy" id="101097"/>
    <lineage>
        <taxon>Eukaryota</taxon>
        <taxon>Fungi</taxon>
        <taxon>Fungi incertae sedis</taxon>
        <taxon>Mucoromycota</taxon>
        <taxon>Mortierellomycotina</taxon>
        <taxon>Mortierellomycetes</taxon>
        <taxon>Mortierellales</taxon>
        <taxon>Mortierellaceae</taxon>
        <taxon>Entomortierella</taxon>
    </lineage>
</organism>
<feature type="domain" description="R3H" evidence="3">
    <location>
        <begin position="98"/>
        <end position="161"/>
    </location>
</feature>
<gene>
    <name evidence="5" type="ORF">BGZ80_003038</name>
</gene>
<evidence type="ECO:0000259" key="3">
    <source>
        <dbReference type="PROSITE" id="PS51061"/>
    </source>
</evidence>
<feature type="region of interest" description="Disordered" evidence="2">
    <location>
        <begin position="1"/>
        <end position="65"/>
    </location>
</feature>
<feature type="compositionally biased region" description="Basic and acidic residues" evidence="2">
    <location>
        <begin position="260"/>
        <end position="270"/>
    </location>
</feature>
<dbReference type="SUPFAM" id="SSF82708">
    <property type="entry name" value="R3H domain"/>
    <property type="match status" value="1"/>
</dbReference>
<keyword evidence="6" id="KW-1185">Reference proteome</keyword>
<feature type="compositionally biased region" description="Polar residues" evidence="2">
    <location>
        <begin position="36"/>
        <end position="65"/>
    </location>
</feature>
<dbReference type="InterPro" id="IPR036867">
    <property type="entry name" value="R3H_dom_sf"/>
</dbReference>
<evidence type="ECO:0000313" key="6">
    <source>
        <dbReference type="Proteomes" id="UP000703661"/>
    </source>
</evidence>
<dbReference type="AlphaFoldDB" id="A0A9P6SWW0"/>
<feature type="region of interest" description="Disordered" evidence="2">
    <location>
        <begin position="177"/>
        <end position="628"/>
    </location>
</feature>
<evidence type="ECO:0000256" key="2">
    <source>
        <dbReference type="SAM" id="MobiDB-lite"/>
    </source>
</evidence>
<dbReference type="InterPro" id="IPR024771">
    <property type="entry name" value="SUZ"/>
</dbReference>
<name>A0A9P6SWW0_9FUNG</name>
<keyword evidence="1" id="KW-0597">Phosphoprotein</keyword>
<feature type="non-terminal residue" evidence="5">
    <location>
        <position position="1"/>
    </location>
</feature>
<feature type="compositionally biased region" description="Polar residues" evidence="2">
    <location>
        <begin position="1"/>
        <end position="12"/>
    </location>
</feature>
<comment type="caution">
    <text evidence="5">The sequence shown here is derived from an EMBL/GenBank/DDBJ whole genome shotgun (WGS) entry which is preliminary data.</text>
</comment>
<dbReference type="SMART" id="SM00393">
    <property type="entry name" value="R3H"/>
    <property type="match status" value="1"/>
</dbReference>
<feature type="region of interest" description="Disordered" evidence="2">
    <location>
        <begin position="891"/>
        <end position="922"/>
    </location>
</feature>
<accession>A0A9P6SWW0</accession>
<feature type="region of interest" description="Disordered" evidence="2">
    <location>
        <begin position="948"/>
        <end position="1008"/>
    </location>
</feature>
<dbReference type="PROSITE" id="PS51673">
    <property type="entry name" value="SUZ"/>
    <property type="match status" value="1"/>
</dbReference>
<reference evidence="5" key="1">
    <citation type="journal article" date="2020" name="Fungal Divers.">
        <title>Resolving the Mortierellaceae phylogeny through synthesis of multi-gene phylogenetics and phylogenomics.</title>
        <authorList>
            <person name="Vandepol N."/>
            <person name="Liber J."/>
            <person name="Desiro A."/>
            <person name="Na H."/>
            <person name="Kennedy M."/>
            <person name="Barry K."/>
            <person name="Grigoriev I.V."/>
            <person name="Miller A.N."/>
            <person name="O'Donnell K."/>
            <person name="Stajich J.E."/>
            <person name="Bonito G."/>
        </authorList>
    </citation>
    <scope>NUCLEOTIDE SEQUENCE</scope>
    <source>
        <strain evidence="5">NRRL 2769</strain>
    </source>
</reference>
<feature type="compositionally biased region" description="Low complexity" evidence="2">
    <location>
        <begin position="468"/>
        <end position="482"/>
    </location>
</feature>
<feature type="compositionally biased region" description="Basic and acidic residues" evidence="2">
    <location>
        <begin position="993"/>
        <end position="1008"/>
    </location>
</feature>
<dbReference type="Proteomes" id="UP000703661">
    <property type="component" value="Unassembled WGS sequence"/>
</dbReference>
<dbReference type="PANTHER" id="PTHR15672">
    <property type="entry name" value="CAMP-REGULATED PHOSPHOPROTEIN 21 RELATED R3H DOMAIN CONTAINING PROTEIN"/>
    <property type="match status" value="1"/>
</dbReference>
<evidence type="ECO:0000313" key="5">
    <source>
        <dbReference type="EMBL" id="KAG0008804.1"/>
    </source>
</evidence>
<feature type="compositionally biased region" description="Polar residues" evidence="2">
    <location>
        <begin position="438"/>
        <end position="449"/>
    </location>
</feature>
<dbReference type="GO" id="GO:0003676">
    <property type="term" value="F:nucleic acid binding"/>
    <property type="evidence" value="ECO:0007669"/>
    <property type="project" value="UniProtKB-UniRule"/>
</dbReference>
<feature type="domain" description="SUZ" evidence="4">
    <location>
        <begin position="162"/>
        <end position="232"/>
    </location>
</feature>
<dbReference type="Pfam" id="PF01424">
    <property type="entry name" value="R3H"/>
    <property type="match status" value="1"/>
</dbReference>
<dbReference type="PANTHER" id="PTHR15672:SF8">
    <property type="entry name" value="PROTEIN ENCORE"/>
    <property type="match status" value="1"/>
</dbReference>
<dbReference type="Pfam" id="PF12752">
    <property type="entry name" value="SUZ"/>
    <property type="match status" value="1"/>
</dbReference>
<sequence length="1008" mass="108150">PATADDTATSLPKNEDQTPDTPQKPVFTILKPNAESGPNTPTEVTTGHQPNESSTSQEQVSGLTSSLEGLQVEDEVNETEDTVLDEFLVNALKNRQDRIFLLKLDREFCSFLNNPSQEQLEFPSLNSYYRMVIHRVANYFKITRVVDPQQKKIILFKTEQSAIPALRFSHLVEEEEEQPVKQMKLLKRNPNRPANDASAPEGSSEPDRKTISIKEREEAYAKARARIFNDDTPTKSKPESPGSNVRSDSPLATTPTNETLRPDTAEEGAKQKSRKQGNGRKPGSGSARSPDELGDSDYRQQNQSSPNSRNVSRSTSPSPSASTGSDSTLRNAGKGLGPKTKQSKTDLAAECADSRRRKSTTSNASSSGTVGTPVGLARTVSASSSQDGFQSPSLGAALTESPTVNSPSHLAPKTHDYFGQNITSSSGSVSPMSGGGSRTSFTYPQPNTSKQHRNSHGSGNSGGGSGHSAGLNNNNYGNQPPNSGFIKGMNPSVFVPKKPYPKHGNNFVGGGNNFNNGPIATFPPGPPGPPGHGLPFNNGTNGPYTHPQHVSSPSWPDRGGLPGHDPSSYYNDPSAFPYGNTPAQYPQSVPSIHPPTHPQMHPTSYHHNNYSTPSTRDDFGYPQGSQPAQRYNRPFDGNPGQINGPRYPHNQKGSYDQNWNQGQNQEIDPTAMLYNPMSQAPIVGKKPFNNYQPNPAMNQQMMGSQPQGSMGGQPPMMMMGGPGGVGGGGHNMYDIERRPPKSAELFDPNGPSFNGGPGDYSGAVRHHGFNDGGPAAGQDGNQATGESSSSNPTKKNSLLYDYSAHSTPTYDGIVKSSSPDSEASSNVNHILEIYEFDPEDDILKDLVVPTGPKLIALKSPSRVLAVFKNANVASEVLLAFQEGRETWVSPEAKLKFEPTESSSLEQKEHDNEGGGGGESTSDRNLAQLQQRFNVRLWTLQMANKATPISGGGASPIKGQAMTASPSCDTNGSSDGISNTGNTNSKDQPPEQEGESKEVQEEHQNDEST</sequence>
<dbReference type="Gene3D" id="3.30.1370.50">
    <property type="entry name" value="R3H-like domain"/>
    <property type="match status" value="1"/>
</dbReference>
<feature type="compositionally biased region" description="Polar residues" evidence="2">
    <location>
        <begin position="601"/>
        <end position="614"/>
    </location>
</feature>
<feature type="compositionally biased region" description="Low complexity" evidence="2">
    <location>
        <begin position="299"/>
        <end position="328"/>
    </location>
</feature>
<feature type="compositionally biased region" description="Basic and acidic residues" evidence="2">
    <location>
        <begin position="205"/>
        <end position="238"/>
    </location>
</feature>
<feature type="compositionally biased region" description="Polar residues" evidence="2">
    <location>
        <begin position="241"/>
        <end position="259"/>
    </location>
</feature>
<dbReference type="CDD" id="cd02642">
    <property type="entry name" value="R3H_encore_like"/>
    <property type="match status" value="1"/>
</dbReference>
<proteinExistence type="predicted"/>
<dbReference type="EMBL" id="JAAAID010001781">
    <property type="protein sequence ID" value="KAG0008804.1"/>
    <property type="molecule type" value="Genomic_DNA"/>
</dbReference>
<dbReference type="PROSITE" id="PS51061">
    <property type="entry name" value="R3H"/>
    <property type="match status" value="1"/>
</dbReference>
<feature type="compositionally biased region" description="Polar residues" evidence="2">
    <location>
        <begin position="537"/>
        <end position="554"/>
    </location>
</feature>
<feature type="compositionally biased region" description="Polar residues" evidence="2">
    <location>
        <begin position="961"/>
        <end position="986"/>
    </location>
</feature>